<sequence>MDISALSESSFSAADWINANYRKYRDENHKKDSNSKSSSTSASATSFIQSYVAKLQLYVQQVNYAVEESSQQVVASMPRISKEAATLQSDVAMLQQKMSAMRQEVAAVQEETGGCMATLERLNTLQSKLQAAKESLQESDGWGNLLAELEDCFERNDLKGVCDKLTALQKSLQAQEQLPGHAERQTQVEDFKNRLEAMASPSLVQCFAESNLEQAQRHVQIFASIQRLPQLQQYYRAVQKNVLQQQWKQALELQVVAESQQTIPQQQHFLTLFYDQLLDHCQRQLKWCVQLFVENDEEAQSQPFLVIAELLPALQPTRDAHILQLLKTSNERLELLAQYAQANQNFVLHLSSTLEQSQIKLSPELHRQLAEAVFEYFHKFIQQYPRLEETQLSTQVDRLLSNQATPSDAVRHLEESTRKLYEWLQQACTRCASITNDLALCKLITVLNGIFKRQLENFSRTQRQLSLSLGAAGTGTGTARSENWSLLQYTMSQLQCLADFQLQLHHFEQMLHSRMAILANKLQQPVAPNEITIYQTCEPTMHKQLLANIGDYVQRRAEATAATSADSLGVFPQIYTTLKTYLAETHDITLNILLQPIEVHLAHIRPPVEAYPSPGINMPTFSFAPQESITQIGQYLLTLPQHLEPLLLAPSALLKQALELCNIKYTQAIPCADVLLSLVVDQCCVMFQAQILQIKSLPTSSATQLSVDIEYLSNVLEELGLTINLQLSQILTLLKADPDQYLNLSSGCEPRLVTAIRQMRNIISTQ</sequence>
<dbReference type="Pfam" id="PF10191">
    <property type="entry name" value="COG7"/>
    <property type="match status" value="1"/>
</dbReference>
<evidence type="ECO:0000256" key="1">
    <source>
        <dbReference type="ARBA" id="ARBA00004395"/>
    </source>
</evidence>
<keyword evidence="11" id="KW-1185">Reference proteome</keyword>
<dbReference type="PANTHER" id="PTHR21443">
    <property type="entry name" value="CONSERVED OLIGOMERIC GOLGI COMPLEX COMPONENT 7"/>
    <property type="match status" value="1"/>
</dbReference>
<dbReference type="GO" id="GO:1903292">
    <property type="term" value="P:protein localization to Golgi membrane"/>
    <property type="evidence" value="ECO:0007669"/>
    <property type="project" value="EnsemblMetazoa"/>
</dbReference>
<dbReference type="AlphaFoldDB" id="B4JSA4"/>
<evidence type="ECO:0000313" key="11">
    <source>
        <dbReference type="Proteomes" id="UP000001070"/>
    </source>
</evidence>
<proteinExistence type="inferred from homology"/>
<dbReference type="OMA" id="LKYYHNC"/>
<name>B4JSA4_DROGR</name>
<evidence type="ECO:0000256" key="4">
    <source>
        <dbReference type="ARBA" id="ARBA00022448"/>
    </source>
</evidence>
<dbReference type="GO" id="GO:0007112">
    <property type="term" value="P:male meiosis cytokinesis"/>
    <property type="evidence" value="ECO:0007669"/>
    <property type="project" value="EnsemblMetazoa"/>
</dbReference>
<dbReference type="FunCoup" id="B4JSA4">
    <property type="interactions" value="831"/>
</dbReference>
<protein>
    <recommendedName>
        <fullName evidence="3">Conserved oligomeric Golgi complex subunit 7</fullName>
    </recommendedName>
    <alternativeName>
        <fullName evidence="8">Component of oligomeric Golgi complex 7</fullName>
    </alternativeName>
</protein>
<dbReference type="InterPro" id="IPR019335">
    <property type="entry name" value="COG7"/>
</dbReference>
<comment type="subcellular location">
    <subcellularLocation>
        <location evidence="1">Golgi apparatus membrane</location>
        <topology evidence="1">Peripheral membrane protein</topology>
    </subcellularLocation>
</comment>
<dbReference type="PhylomeDB" id="B4JSA4"/>
<keyword evidence="5" id="KW-0653">Protein transport</keyword>
<comment type="similarity">
    <text evidence="2">Belongs to the COG7 family.</text>
</comment>
<evidence type="ECO:0000256" key="3">
    <source>
        <dbReference type="ARBA" id="ARBA00020984"/>
    </source>
</evidence>
<dbReference type="KEGG" id="dgr:6567634"/>
<evidence type="ECO:0000256" key="8">
    <source>
        <dbReference type="ARBA" id="ARBA00031345"/>
    </source>
</evidence>
<evidence type="ECO:0000256" key="5">
    <source>
        <dbReference type="ARBA" id="ARBA00022927"/>
    </source>
</evidence>
<keyword evidence="6" id="KW-0333">Golgi apparatus</keyword>
<dbReference type="GO" id="GO:0000139">
    <property type="term" value="C:Golgi membrane"/>
    <property type="evidence" value="ECO:0007669"/>
    <property type="project" value="UniProtKB-SubCell"/>
</dbReference>
<dbReference type="GO" id="GO:0017119">
    <property type="term" value="C:Golgi transport complex"/>
    <property type="evidence" value="ECO:0007669"/>
    <property type="project" value="EnsemblMetazoa"/>
</dbReference>
<dbReference type="PANTHER" id="PTHR21443:SF0">
    <property type="entry name" value="CONSERVED OLIGOMERIC GOLGI COMPLEX SUBUNIT 7"/>
    <property type="match status" value="1"/>
</dbReference>
<dbReference type="GO" id="GO:0000916">
    <property type="term" value="P:actomyosin contractile ring contraction"/>
    <property type="evidence" value="ECO:0007669"/>
    <property type="project" value="EnsemblMetazoa"/>
</dbReference>
<dbReference type="InParanoid" id="B4JSA4"/>
<evidence type="ECO:0000256" key="9">
    <source>
        <dbReference type="SAM" id="Coils"/>
    </source>
</evidence>
<gene>
    <name evidence="10" type="primary">Dgri\GH22206</name>
    <name evidence="10" type="ORF">Dgri_GH22206</name>
</gene>
<keyword evidence="9" id="KW-0175">Coiled coil</keyword>
<keyword evidence="7" id="KW-0472">Membrane</keyword>
<dbReference type="OrthoDB" id="245173at2759"/>
<reference evidence="10 11" key="1">
    <citation type="journal article" date="2007" name="Nature">
        <title>Evolution of genes and genomes on the Drosophila phylogeny.</title>
        <authorList>
            <consortium name="Drosophila 12 Genomes Consortium"/>
            <person name="Clark A.G."/>
            <person name="Eisen M.B."/>
            <person name="Smith D.R."/>
            <person name="Bergman C.M."/>
            <person name="Oliver B."/>
            <person name="Markow T.A."/>
            <person name="Kaufman T.C."/>
            <person name="Kellis M."/>
            <person name="Gelbart W."/>
            <person name="Iyer V.N."/>
            <person name="Pollard D.A."/>
            <person name="Sackton T.B."/>
            <person name="Larracuente A.M."/>
            <person name="Singh N.D."/>
            <person name="Abad J.P."/>
            <person name="Abt D.N."/>
            <person name="Adryan B."/>
            <person name="Aguade M."/>
            <person name="Akashi H."/>
            <person name="Anderson W.W."/>
            <person name="Aquadro C.F."/>
            <person name="Ardell D.H."/>
            <person name="Arguello R."/>
            <person name="Artieri C.G."/>
            <person name="Barbash D.A."/>
            <person name="Barker D."/>
            <person name="Barsanti P."/>
            <person name="Batterham P."/>
            <person name="Batzoglou S."/>
            <person name="Begun D."/>
            <person name="Bhutkar A."/>
            <person name="Blanco E."/>
            <person name="Bosak S.A."/>
            <person name="Bradley R.K."/>
            <person name="Brand A.D."/>
            <person name="Brent M.R."/>
            <person name="Brooks A.N."/>
            <person name="Brown R.H."/>
            <person name="Butlin R.K."/>
            <person name="Caggese C."/>
            <person name="Calvi B.R."/>
            <person name="Bernardo de Carvalho A."/>
            <person name="Caspi A."/>
            <person name="Castrezana S."/>
            <person name="Celniker S.E."/>
            <person name="Chang J.L."/>
            <person name="Chapple C."/>
            <person name="Chatterji S."/>
            <person name="Chinwalla A."/>
            <person name="Civetta A."/>
            <person name="Clifton S.W."/>
            <person name="Comeron J.M."/>
            <person name="Costello J.C."/>
            <person name="Coyne J.A."/>
            <person name="Daub J."/>
            <person name="David R.G."/>
            <person name="Delcher A.L."/>
            <person name="Delehaunty K."/>
            <person name="Do C.B."/>
            <person name="Ebling H."/>
            <person name="Edwards K."/>
            <person name="Eickbush T."/>
            <person name="Evans J.D."/>
            <person name="Filipski A."/>
            <person name="Findeiss S."/>
            <person name="Freyhult E."/>
            <person name="Fulton L."/>
            <person name="Fulton R."/>
            <person name="Garcia A.C."/>
            <person name="Gardiner A."/>
            <person name="Garfield D.A."/>
            <person name="Garvin B.E."/>
            <person name="Gibson G."/>
            <person name="Gilbert D."/>
            <person name="Gnerre S."/>
            <person name="Godfrey J."/>
            <person name="Good R."/>
            <person name="Gotea V."/>
            <person name="Gravely B."/>
            <person name="Greenberg A.J."/>
            <person name="Griffiths-Jones S."/>
            <person name="Gross S."/>
            <person name="Guigo R."/>
            <person name="Gustafson E.A."/>
            <person name="Haerty W."/>
            <person name="Hahn M.W."/>
            <person name="Halligan D.L."/>
            <person name="Halpern A.L."/>
            <person name="Halter G.M."/>
            <person name="Han M.V."/>
            <person name="Heger A."/>
            <person name="Hillier L."/>
            <person name="Hinrichs A.S."/>
            <person name="Holmes I."/>
            <person name="Hoskins R.A."/>
            <person name="Hubisz M.J."/>
            <person name="Hultmark D."/>
            <person name="Huntley M.A."/>
            <person name="Jaffe D.B."/>
            <person name="Jagadeeshan S."/>
            <person name="Jeck W.R."/>
            <person name="Johnson J."/>
            <person name="Jones C.D."/>
            <person name="Jordan W.C."/>
            <person name="Karpen G.H."/>
            <person name="Kataoka E."/>
            <person name="Keightley P.D."/>
            <person name="Kheradpour P."/>
            <person name="Kirkness E.F."/>
            <person name="Koerich L.B."/>
            <person name="Kristiansen K."/>
            <person name="Kudrna D."/>
            <person name="Kulathinal R.J."/>
            <person name="Kumar S."/>
            <person name="Kwok R."/>
            <person name="Lander E."/>
            <person name="Langley C.H."/>
            <person name="Lapoint R."/>
            <person name="Lazzaro B.P."/>
            <person name="Lee S.J."/>
            <person name="Levesque L."/>
            <person name="Li R."/>
            <person name="Lin C.F."/>
            <person name="Lin M.F."/>
            <person name="Lindblad-Toh K."/>
            <person name="Llopart A."/>
            <person name="Long M."/>
            <person name="Low L."/>
            <person name="Lozovsky E."/>
            <person name="Lu J."/>
            <person name="Luo M."/>
            <person name="Machado C.A."/>
            <person name="Makalowski W."/>
            <person name="Marzo M."/>
            <person name="Matsuda M."/>
            <person name="Matzkin L."/>
            <person name="McAllister B."/>
            <person name="McBride C.S."/>
            <person name="McKernan B."/>
            <person name="McKernan K."/>
            <person name="Mendez-Lago M."/>
            <person name="Minx P."/>
            <person name="Mollenhauer M.U."/>
            <person name="Montooth K."/>
            <person name="Mount S.M."/>
            <person name="Mu X."/>
            <person name="Myers E."/>
            <person name="Negre B."/>
            <person name="Newfeld S."/>
            <person name="Nielsen R."/>
            <person name="Noor M.A."/>
            <person name="O'Grady P."/>
            <person name="Pachter L."/>
            <person name="Papaceit M."/>
            <person name="Parisi M.J."/>
            <person name="Parisi M."/>
            <person name="Parts L."/>
            <person name="Pedersen J.S."/>
            <person name="Pesole G."/>
            <person name="Phillippy A.M."/>
            <person name="Ponting C.P."/>
            <person name="Pop M."/>
            <person name="Porcelli D."/>
            <person name="Powell J.R."/>
            <person name="Prohaska S."/>
            <person name="Pruitt K."/>
            <person name="Puig M."/>
            <person name="Quesneville H."/>
            <person name="Ram K.R."/>
            <person name="Rand D."/>
            <person name="Rasmussen M.D."/>
            <person name="Reed L.K."/>
            <person name="Reenan R."/>
            <person name="Reily A."/>
            <person name="Remington K.A."/>
            <person name="Rieger T.T."/>
            <person name="Ritchie M.G."/>
            <person name="Robin C."/>
            <person name="Rogers Y.H."/>
            <person name="Rohde C."/>
            <person name="Rozas J."/>
            <person name="Rubenfield M.J."/>
            <person name="Ruiz A."/>
            <person name="Russo S."/>
            <person name="Salzberg S.L."/>
            <person name="Sanchez-Gracia A."/>
            <person name="Saranga D.J."/>
            <person name="Sato H."/>
            <person name="Schaeffer S.W."/>
            <person name="Schatz M.C."/>
            <person name="Schlenke T."/>
            <person name="Schwartz R."/>
            <person name="Segarra C."/>
            <person name="Singh R.S."/>
            <person name="Sirot L."/>
            <person name="Sirota M."/>
            <person name="Sisneros N.B."/>
            <person name="Smith C.D."/>
            <person name="Smith T.F."/>
            <person name="Spieth J."/>
            <person name="Stage D.E."/>
            <person name="Stark A."/>
            <person name="Stephan W."/>
            <person name="Strausberg R.L."/>
            <person name="Strempel S."/>
            <person name="Sturgill D."/>
            <person name="Sutton G."/>
            <person name="Sutton G.G."/>
            <person name="Tao W."/>
            <person name="Teichmann S."/>
            <person name="Tobari Y.N."/>
            <person name="Tomimura Y."/>
            <person name="Tsolas J.M."/>
            <person name="Valente V.L."/>
            <person name="Venter E."/>
            <person name="Venter J.C."/>
            <person name="Vicario S."/>
            <person name="Vieira F.G."/>
            <person name="Vilella A.J."/>
            <person name="Villasante A."/>
            <person name="Walenz B."/>
            <person name="Wang J."/>
            <person name="Wasserman M."/>
            <person name="Watts T."/>
            <person name="Wilson D."/>
            <person name="Wilson R.K."/>
            <person name="Wing R.A."/>
            <person name="Wolfner M.F."/>
            <person name="Wong A."/>
            <person name="Wong G.K."/>
            <person name="Wu C.I."/>
            <person name="Wu G."/>
            <person name="Yamamoto D."/>
            <person name="Yang H.P."/>
            <person name="Yang S.P."/>
            <person name="Yorke J.A."/>
            <person name="Yoshida K."/>
            <person name="Zdobnov E."/>
            <person name="Zhang P."/>
            <person name="Zhang Y."/>
            <person name="Zimin A.V."/>
            <person name="Baldwin J."/>
            <person name="Abdouelleil A."/>
            <person name="Abdulkadir J."/>
            <person name="Abebe A."/>
            <person name="Abera B."/>
            <person name="Abreu J."/>
            <person name="Acer S.C."/>
            <person name="Aftuck L."/>
            <person name="Alexander A."/>
            <person name="An P."/>
            <person name="Anderson E."/>
            <person name="Anderson S."/>
            <person name="Arachi H."/>
            <person name="Azer M."/>
            <person name="Bachantsang P."/>
            <person name="Barry A."/>
            <person name="Bayul T."/>
            <person name="Berlin A."/>
            <person name="Bessette D."/>
            <person name="Bloom T."/>
            <person name="Blye J."/>
            <person name="Boguslavskiy L."/>
            <person name="Bonnet C."/>
            <person name="Boukhgalter B."/>
            <person name="Bourzgui I."/>
            <person name="Brown A."/>
            <person name="Cahill P."/>
            <person name="Channer S."/>
            <person name="Cheshatsang Y."/>
            <person name="Chuda L."/>
            <person name="Citroen M."/>
            <person name="Collymore A."/>
            <person name="Cooke P."/>
            <person name="Costello M."/>
            <person name="D'Aco K."/>
            <person name="Daza R."/>
            <person name="De Haan G."/>
            <person name="DeGray S."/>
            <person name="DeMaso C."/>
            <person name="Dhargay N."/>
            <person name="Dooley K."/>
            <person name="Dooley E."/>
            <person name="Doricent M."/>
            <person name="Dorje P."/>
            <person name="Dorjee K."/>
            <person name="Dupes A."/>
            <person name="Elong R."/>
            <person name="Falk J."/>
            <person name="Farina A."/>
            <person name="Faro S."/>
            <person name="Ferguson D."/>
            <person name="Fisher S."/>
            <person name="Foley C.D."/>
            <person name="Franke A."/>
            <person name="Friedrich D."/>
            <person name="Gadbois L."/>
            <person name="Gearin G."/>
            <person name="Gearin C.R."/>
            <person name="Giannoukos G."/>
            <person name="Goode T."/>
            <person name="Graham J."/>
            <person name="Grandbois E."/>
            <person name="Grewal S."/>
            <person name="Gyaltsen K."/>
            <person name="Hafez N."/>
            <person name="Hagos B."/>
            <person name="Hall J."/>
            <person name="Henson C."/>
            <person name="Hollinger A."/>
            <person name="Honan T."/>
            <person name="Huard M.D."/>
            <person name="Hughes L."/>
            <person name="Hurhula B."/>
            <person name="Husby M.E."/>
            <person name="Kamat A."/>
            <person name="Kanga B."/>
            <person name="Kashin S."/>
            <person name="Khazanovich D."/>
            <person name="Kisner P."/>
            <person name="Lance K."/>
            <person name="Lara M."/>
            <person name="Lee W."/>
            <person name="Lennon N."/>
            <person name="Letendre F."/>
            <person name="LeVine R."/>
            <person name="Lipovsky A."/>
            <person name="Liu X."/>
            <person name="Liu J."/>
            <person name="Liu S."/>
            <person name="Lokyitsang T."/>
            <person name="Lokyitsang Y."/>
            <person name="Lubonja R."/>
            <person name="Lui A."/>
            <person name="MacDonald P."/>
            <person name="Magnisalis V."/>
            <person name="Maru K."/>
            <person name="Matthews C."/>
            <person name="McCusker W."/>
            <person name="McDonough S."/>
            <person name="Mehta T."/>
            <person name="Meldrim J."/>
            <person name="Meneus L."/>
            <person name="Mihai O."/>
            <person name="Mihalev A."/>
            <person name="Mihova T."/>
            <person name="Mittelman R."/>
            <person name="Mlenga V."/>
            <person name="Montmayeur A."/>
            <person name="Mulrain L."/>
            <person name="Navidi A."/>
            <person name="Naylor J."/>
            <person name="Negash T."/>
            <person name="Nguyen T."/>
            <person name="Nguyen N."/>
            <person name="Nicol R."/>
            <person name="Norbu C."/>
            <person name="Norbu N."/>
            <person name="Novod N."/>
            <person name="O'Neill B."/>
            <person name="Osman S."/>
            <person name="Markiewicz E."/>
            <person name="Oyono O.L."/>
            <person name="Patti C."/>
            <person name="Phunkhang P."/>
            <person name="Pierre F."/>
            <person name="Priest M."/>
            <person name="Raghuraman S."/>
            <person name="Rege F."/>
            <person name="Reyes R."/>
            <person name="Rise C."/>
            <person name="Rogov P."/>
            <person name="Ross K."/>
            <person name="Ryan E."/>
            <person name="Settipalli S."/>
            <person name="Shea T."/>
            <person name="Sherpa N."/>
            <person name="Shi L."/>
            <person name="Shih D."/>
            <person name="Sparrow T."/>
            <person name="Spaulding J."/>
            <person name="Stalker J."/>
            <person name="Stange-Thomann N."/>
            <person name="Stavropoulos S."/>
            <person name="Stone C."/>
            <person name="Strader C."/>
            <person name="Tesfaye S."/>
            <person name="Thomson T."/>
            <person name="Thoulutsang Y."/>
            <person name="Thoulutsang D."/>
            <person name="Topham K."/>
            <person name="Topping I."/>
            <person name="Tsamla T."/>
            <person name="Vassiliev H."/>
            <person name="Vo A."/>
            <person name="Wangchuk T."/>
            <person name="Wangdi T."/>
            <person name="Weiand M."/>
            <person name="Wilkinson J."/>
            <person name="Wilson A."/>
            <person name="Yadav S."/>
            <person name="Young G."/>
            <person name="Yu Q."/>
            <person name="Zembek L."/>
            <person name="Zhong D."/>
            <person name="Zimmer A."/>
            <person name="Zwirko Z."/>
            <person name="Jaffe D.B."/>
            <person name="Alvarez P."/>
            <person name="Brockman W."/>
            <person name="Butler J."/>
            <person name="Chin C."/>
            <person name="Gnerre S."/>
            <person name="Grabherr M."/>
            <person name="Kleber M."/>
            <person name="Mauceli E."/>
            <person name="MacCallum I."/>
        </authorList>
    </citation>
    <scope>NUCLEOTIDE SEQUENCE [LARGE SCALE GENOMIC DNA]</scope>
    <source>
        <strain evidence="11">Tucson 15287-2541.00</strain>
    </source>
</reference>
<evidence type="ECO:0000313" key="10">
    <source>
        <dbReference type="EMBL" id="EDV94644.1"/>
    </source>
</evidence>
<organism evidence="11">
    <name type="scientific">Drosophila grimshawi</name>
    <name type="common">Hawaiian fruit fly</name>
    <name type="synonym">Idiomyia grimshawi</name>
    <dbReference type="NCBI Taxonomy" id="7222"/>
    <lineage>
        <taxon>Eukaryota</taxon>
        <taxon>Metazoa</taxon>
        <taxon>Ecdysozoa</taxon>
        <taxon>Arthropoda</taxon>
        <taxon>Hexapoda</taxon>
        <taxon>Insecta</taxon>
        <taxon>Pterygota</taxon>
        <taxon>Neoptera</taxon>
        <taxon>Endopterygota</taxon>
        <taxon>Diptera</taxon>
        <taxon>Brachycera</taxon>
        <taxon>Muscomorpha</taxon>
        <taxon>Ephydroidea</taxon>
        <taxon>Drosophilidae</taxon>
        <taxon>Drosophila</taxon>
        <taxon>Hawaiian Drosophila</taxon>
    </lineage>
</organism>
<evidence type="ECO:0000256" key="2">
    <source>
        <dbReference type="ARBA" id="ARBA00005831"/>
    </source>
</evidence>
<dbReference type="EMBL" id="CH916373">
    <property type="protein sequence ID" value="EDV94644.1"/>
    <property type="molecule type" value="Genomic_DNA"/>
</dbReference>
<dbReference type="eggNOG" id="KOG4182">
    <property type="taxonomic scope" value="Eukaryota"/>
</dbReference>
<dbReference type="GO" id="GO:0006886">
    <property type="term" value="P:intracellular protein transport"/>
    <property type="evidence" value="ECO:0007669"/>
    <property type="project" value="InterPro"/>
</dbReference>
<dbReference type="HOGENOM" id="CLU_006044_2_0_1"/>
<feature type="coiled-coil region" evidence="9">
    <location>
        <begin position="84"/>
        <end position="139"/>
    </location>
</feature>
<dbReference type="STRING" id="7222.B4JSA4"/>
<dbReference type="GO" id="GO:0007030">
    <property type="term" value="P:Golgi organization"/>
    <property type="evidence" value="ECO:0007669"/>
    <property type="project" value="EnsemblMetazoa"/>
</dbReference>
<dbReference type="GO" id="GO:0006890">
    <property type="term" value="P:retrograde vesicle-mediated transport, Golgi to endoplasmic reticulum"/>
    <property type="evidence" value="ECO:0007669"/>
    <property type="project" value="TreeGrafter"/>
</dbReference>
<accession>B4JSA4</accession>
<evidence type="ECO:0000256" key="6">
    <source>
        <dbReference type="ARBA" id="ARBA00023034"/>
    </source>
</evidence>
<keyword evidence="4" id="KW-0813">Transport</keyword>
<dbReference type="GO" id="GO:0036063">
    <property type="term" value="C:acroblast"/>
    <property type="evidence" value="ECO:0007669"/>
    <property type="project" value="EnsemblMetazoa"/>
</dbReference>
<dbReference type="SMR" id="B4JSA4"/>
<dbReference type="Proteomes" id="UP000001070">
    <property type="component" value="Unassembled WGS sequence"/>
</dbReference>
<evidence type="ECO:0000256" key="7">
    <source>
        <dbReference type="ARBA" id="ARBA00023136"/>
    </source>
</evidence>